<comment type="caution">
    <text evidence="1">The sequence shown here is derived from an EMBL/GenBank/DDBJ whole genome shotgun (WGS) entry which is preliminary data.</text>
</comment>
<dbReference type="eggNOG" id="COG4584">
    <property type="taxonomic scope" value="Bacteria"/>
</dbReference>
<reference evidence="1 2" key="1">
    <citation type="journal article" date="2014" name="Genome Announc.">
        <title>Draft Genome Sequence of Petroleum Oil-Degrading Marine Bacterium Pseudomonas taeanensis Strain MS-3, Isolated from a Crude Oil-Contaminated Seashore.</title>
        <authorList>
            <person name="Lee S.Y."/>
            <person name="Kim S.H."/>
            <person name="Lee D.G."/>
            <person name="Shin S."/>
            <person name="Yun S.H."/>
            <person name="Choi C.W."/>
            <person name="Chung Y.H."/>
            <person name="Choi J.S."/>
            <person name="Kahng H.Y."/>
            <person name="Kim S.I."/>
        </authorList>
    </citation>
    <scope>NUCLEOTIDE SEQUENCE [LARGE SCALE GENOMIC DNA]</scope>
    <source>
        <strain evidence="1 2">MS-3</strain>
    </source>
</reference>
<organism evidence="1 2">
    <name type="scientific">Pseudomonas taeanensis MS-3</name>
    <dbReference type="NCBI Taxonomy" id="1395571"/>
    <lineage>
        <taxon>Bacteria</taxon>
        <taxon>Pseudomonadati</taxon>
        <taxon>Pseudomonadota</taxon>
        <taxon>Gammaproteobacteria</taxon>
        <taxon>Pseudomonadales</taxon>
        <taxon>Pseudomonadaceae</taxon>
        <taxon>Pseudomonas</taxon>
    </lineage>
</organism>
<keyword evidence="2" id="KW-1185">Reference proteome</keyword>
<dbReference type="OrthoDB" id="3193769at2"/>
<proteinExistence type="predicted"/>
<dbReference type="EMBL" id="AWSQ01000012">
    <property type="protein sequence ID" value="KFX67357.1"/>
    <property type="molecule type" value="Genomic_DNA"/>
</dbReference>
<protein>
    <submittedName>
        <fullName evidence="1">Uncharacterized protein</fullName>
    </submittedName>
</protein>
<evidence type="ECO:0000313" key="1">
    <source>
        <dbReference type="EMBL" id="KFX67357.1"/>
    </source>
</evidence>
<accession>A0A0A1YDF0</accession>
<evidence type="ECO:0000313" key="2">
    <source>
        <dbReference type="Proteomes" id="UP000030063"/>
    </source>
</evidence>
<gene>
    <name evidence="1" type="ORF">TMS3_0124535</name>
</gene>
<name>A0A0A1YDF0_9PSED</name>
<sequence length="68" mass="8006">MRGAAGNCRPYRDLSINRELRRKGVTLQLLWEEYLAAHAGQPTYRYTQFVEHYRRYAQTLTDLTDASI</sequence>
<dbReference type="RefSeq" id="WP_025167817.1">
    <property type="nucleotide sequence ID" value="NZ_AWSQ01000012.1"/>
</dbReference>
<dbReference type="Proteomes" id="UP000030063">
    <property type="component" value="Unassembled WGS sequence"/>
</dbReference>
<dbReference type="AlphaFoldDB" id="A0A0A1YDF0"/>